<proteinExistence type="predicted"/>
<gene>
    <name evidence="5" type="ORF">GCM10010991_31280</name>
</gene>
<evidence type="ECO:0000256" key="1">
    <source>
        <dbReference type="ARBA" id="ARBA00023015"/>
    </source>
</evidence>
<protein>
    <recommendedName>
        <fullName evidence="4">HTH luxR-type domain-containing protein</fullName>
    </recommendedName>
</protein>
<evidence type="ECO:0000313" key="5">
    <source>
        <dbReference type="EMBL" id="GGO36764.1"/>
    </source>
</evidence>
<dbReference type="PANTHER" id="PTHR44688:SF16">
    <property type="entry name" value="DNA-BINDING TRANSCRIPTIONAL ACTIVATOR DEVR_DOSR"/>
    <property type="match status" value="1"/>
</dbReference>
<dbReference type="InterPro" id="IPR036388">
    <property type="entry name" value="WH-like_DNA-bd_sf"/>
</dbReference>
<keyword evidence="6" id="KW-1185">Reference proteome</keyword>
<dbReference type="Gene3D" id="1.10.10.10">
    <property type="entry name" value="Winged helix-like DNA-binding domain superfamily/Winged helix DNA-binding domain"/>
    <property type="match status" value="1"/>
</dbReference>
<evidence type="ECO:0000256" key="2">
    <source>
        <dbReference type="ARBA" id="ARBA00023125"/>
    </source>
</evidence>
<comment type="caution">
    <text evidence="5">The sequence shown here is derived from an EMBL/GenBank/DDBJ whole genome shotgun (WGS) entry which is preliminary data.</text>
</comment>
<dbReference type="Pfam" id="PF00196">
    <property type="entry name" value="GerE"/>
    <property type="match status" value="1"/>
</dbReference>
<dbReference type="InterPro" id="IPR000792">
    <property type="entry name" value="Tscrpt_reg_LuxR_C"/>
</dbReference>
<dbReference type="PRINTS" id="PR00038">
    <property type="entry name" value="HTHLUXR"/>
</dbReference>
<name>A0A917YLP7_9RHOB</name>
<dbReference type="Proteomes" id="UP000598196">
    <property type="component" value="Unassembled WGS sequence"/>
</dbReference>
<dbReference type="GO" id="GO:0006355">
    <property type="term" value="P:regulation of DNA-templated transcription"/>
    <property type="evidence" value="ECO:0007669"/>
    <property type="project" value="InterPro"/>
</dbReference>
<evidence type="ECO:0000313" key="6">
    <source>
        <dbReference type="Proteomes" id="UP000598196"/>
    </source>
</evidence>
<dbReference type="SMART" id="SM00421">
    <property type="entry name" value="HTH_LUXR"/>
    <property type="match status" value="1"/>
</dbReference>
<accession>A0A917YLP7</accession>
<keyword evidence="3" id="KW-0804">Transcription</keyword>
<keyword evidence="1" id="KW-0805">Transcription regulation</keyword>
<dbReference type="EMBL" id="BMLP01000007">
    <property type="protein sequence ID" value="GGO36764.1"/>
    <property type="molecule type" value="Genomic_DNA"/>
</dbReference>
<organism evidence="5 6">
    <name type="scientific">Gemmobacter aquaticus</name>
    <dbReference type="NCBI Taxonomy" id="490185"/>
    <lineage>
        <taxon>Bacteria</taxon>
        <taxon>Pseudomonadati</taxon>
        <taxon>Pseudomonadota</taxon>
        <taxon>Alphaproteobacteria</taxon>
        <taxon>Rhodobacterales</taxon>
        <taxon>Paracoccaceae</taxon>
        <taxon>Gemmobacter</taxon>
    </lineage>
</organism>
<keyword evidence="2" id="KW-0238">DNA-binding</keyword>
<feature type="domain" description="HTH luxR-type" evidence="4">
    <location>
        <begin position="70"/>
        <end position="135"/>
    </location>
</feature>
<dbReference type="PROSITE" id="PS00622">
    <property type="entry name" value="HTH_LUXR_1"/>
    <property type="match status" value="1"/>
</dbReference>
<dbReference type="AlphaFoldDB" id="A0A917YLP7"/>
<evidence type="ECO:0000259" key="4">
    <source>
        <dbReference type="PROSITE" id="PS50043"/>
    </source>
</evidence>
<dbReference type="InterPro" id="IPR016032">
    <property type="entry name" value="Sig_transdc_resp-reg_C-effctor"/>
</dbReference>
<dbReference type="CDD" id="cd06170">
    <property type="entry name" value="LuxR_C_like"/>
    <property type="match status" value="1"/>
</dbReference>
<sequence length="146" mass="15835">MLVLASGPVNRDHIELHFHEPISARVHATLAAVVPTMARTWATRQIGVVAREAAHQRRDPASDEATPILGAANPARLSRAEYRVCLLLSRGLSAQGVAEELGISDPTVRSHLRNIYAKTQTGNLAELLFRLIGTQKNGNPGSLRYA</sequence>
<reference evidence="5 6" key="1">
    <citation type="journal article" date="2014" name="Int. J. Syst. Evol. Microbiol.">
        <title>Complete genome sequence of Corynebacterium casei LMG S-19264T (=DSM 44701T), isolated from a smear-ripened cheese.</title>
        <authorList>
            <consortium name="US DOE Joint Genome Institute (JGI-PGF)"/>
            <person name="Walter F."/>
            <person name="Albersmeier A."/>
            <person name="Kalinowski J."/>
            <person name="Ruckert C."/>
        </authorList>
    </citation>
    <scope>NUCLEOTIDE SEQUENCE [LARGE SCALE GENOMIC DNA]</scope>
    <source>
        <strain evidence="5 6">CGMCC 1.7029</strain>
    </source>
</reference>
<evidence type="ECO:0000256" key="3">
    <source>
        <dbReference type="ARBA" id="ARBA00023163"/>
    </source>
</evidence>
<dbReference type="PROSITE" id="PS50043">
    <property type="entry name" value="HTH_LUXR_2"/>
    <property type="match status" value="1"/>
</dbReference>
<dbReference type="GO" id="GO:0003677">
    <property type="term" value="F:DNA binding"/>
    <property type="evidence" value="ECO:0007669"/>
    <property type="project" value="UniProtKB-KW"/>
</dbReference>
<dbReference type="SUPFAM" id="SSF46894">
    <property type="entry name" value="C-terminal effector domain of the bipartite response regulators"/>
    <property type="match status" value="1"/>
</dbReference>
<dbReference type="PANTHER" id="PTHR44688">
    <property type="entry name" value="DNA-BINDING TRANSCRIPTIONAL ACTIVATOR DEVR_DOSR"/>
    <property type="match status" value="1"/>
</dbReference>